<dbReference type="InterPro" id="IPR039424">
    <property type="entry name" value="SBP_5"/>
</dbReference>
<dbReference type="PANTHER" id="PTHR30290:SF83">
    <property type="entry name" value="ABC TRANSPORTER SUBSTRATE-BINDING PROTEIN"/>
    <property type="match status" value="1"/>
</dbReference>
<comment type="subcellular location">
    <subcellularLocation>
        <location evidence="1">Cell membrane</location>
        <topology evidence="1">Lipid-anchor</topology>
    </subcellularLocation>
</comment>
<gene>
    <name evidence="7" type="ORF">CULCOIPH005_09610</name>
</gene>
<keyword evidence="3 5" id="KW-0732">Signal</keyword>
<feature type="chain" id="PRO_5044844427" evidence="5">
    <location>
        <begin position="21"/>
        <end position="526"/>
    </location>
</feature>
<dbReference type="GO" id="GO:0005886">
    <property type="term" value="C:plasma membrane"/>
    <property type="evidence" value="ECO:0007669"/>
    <property type="project" value="UniProtKB-SubCell"/>
</dbReference>
<comment type="similarity">
    <text evidence="2">Belongs to the bacterial solute-binding protein 5 family.</text>
</comment>
<dbReference type="PIRSF" id="PIRSF002741">
    <property type="entry name" value="MppA"/>
    <property type="match status" value="1"/>
</dbReference>
<dbReference type="RefSeq" id="WP_014836200.1">
    <property type="nucleotide sequence ID" value="NZ_AP019662.1"/>
</dbReference>
<evidence type="ECO:0000256" key="5">
    <source>
        <dbReference type="SAM" id="SignalP"/>
    </source>
</evidence>
<dbReference type="CDD" id="cd00995">
    <property type="entry name" value="PBP2_NikA_DppA_OppA_like"/>
    <property type="match status" value="1"/>
</dbReference>
<feature type="signal peptide" evidence="5">
    <location>
        <begin position="1"/>
        <end position="20"/>
    </location>
</feature>
<feature type="region of interest" description="Disordered" evidence="4">
    <location>
        <begin position="23"/>
        <end position="53"/>
    </location>
</feature>
<evidence type="ECO:0000256" key="3">
    <source>
        <dbReference type="ARBA" id="ARBA00022729"/>
    </source>
</evidence>
<dbReference type="Proteomes" id="UP001205910">
    <property type="component" value="Unassembled WGS sequence"/>
</dbReference>
<dbReference type="InterPro" id="IPR023765">
    <property type="entry name" value="SBP_5_CS"/>
</dbReference>
<feature type="compositionally biased region" description="Low complexity" evidence="4">
    <location>
        <begin position="23"/>
        <end position="32"/>
    </location>
</feature>
<comment type="caution">
    <text evidence="7">The sequence shown here is derived from an EMBL/GenBank/DDBJ whole genome shotgun (WGS) entry which is preliminary data.</text>
</comment>
<dbReference type="EMBL" id="BQFK01000002">
    <property type="protein sequence ID" value="GJJ42772.1"/>
    <property type="molecule type" value="Genomic_DNA"/>
</dbReference>
<proteinExistence type="inferred from homology"/>
<dbReference type="GO" id="GO:0042597">
    <property type="term" value="C:periplasmic space"/>
    <property type="evidence" value="ECO:0007669"/>
    <property type="project" value="UniProtKB-ARBA"/>
</dbReference>
<reference evidence="7 8" key="1">
    <citation type="submission" date="2021-11" db="EMBL/GenBank/DDBJ databases">
        <title>Whole genome sequences of diphtheriae toxin producing Corynebacterium ulcerans isolates from cats in Osaka, Japan.</title>
        <authorList>
            <person name="Umeda K."/>
            <person name="Hirai Y."/>
        </authorList>
    </citation>
    <scope>NUCLEOTIDE SEQUENCE [LARGE SCALE GENOMIC DNA]</scope>
    <source>
        <strain evidence="7 8">12109B-1</strain>
    </source>
</reference>
<evidence type="ECO:0000256" key="1">
    <source>
        <dbReference type="ARBA" id="ARBA00004193"/>
    </source>
</evidence>
<protein>
    <submittedName>
        <fullName evidence="7">ABC transporter substrate-binding protein</fullName>
    </submittedName>
</protein>
<evidence type="ECO:0000256" key="4">
    <source>
        <dbReference type="SAM" id="MobiDB-lite"/>
    </source>
</evidence>
<dbReference type="PROSITE" id="PS01040">
    <property type="entry name" value="SBP_BACTERIAL_5"/>
    <property type="match status" value="1"/>
</dbReference>
<dbReference type="Gene3D" id="3.90.76.10">
    <property type="entry name" value="Dipeptide-binding Protein, Domain 1"/>
    <property type="match status" value="1"/>
</dbReference>
<name>A0ABD0BFK4_CORUL</name>
<dbReference type="Gene3D" id="3.40.190.10">
    <property type="entry name" value="Periplasmic binding protein-like II"/>
    <property type="match status" value="1"/>
</dbReference>
<dbReference type="InterPro" id="IPR000914">
    <property type="entry name" value="SBP_5_dom"/>
</dbReference>
<dbReference type="AlphaFoldDB" id="A0ABD0BFK4"/>
<feature type="domain" description="Solute-binding protein family 5" evidence="6">
    <location>
        <begin position="82"/>
        <end position="448"/>
    </location>
</feature>
<evidence type="ECO:0000259" key="6">
    <source>
        <dbReference type="Pfam" id="PF00496"/>
    </source>
</evidence>
<dbReference type="PROSITE" id="PS51257">
    <property type="entry name" value="PROKAR_LIPOPROTEIN"/>
    <property type="match status" value="1"/>
</dbReference>
<dbReference type="InterPro" id="IPR030678">
    <property type="entry name" value="Peptide/Ni-bd"/>
</dbReference>
<evidence type="ECO:0000256" key="2">
    <source>
        <dbReference type="ARBA" id="ARBA00005695"/>
    </source>
</evidence>
<evidence type="ECO:0000313" key="7">
    <source>
        <dbReference type="EMBL" id="GJJ42772.1"/>
    </source>
</evidence>
<organism evidence="7 8">
    <name type="scientific">Corynebacterium ulcerans</name>
    <dbReference type="NCBI Taxonomy" id="65058"/>
    <lineage>
        <taxon>Bacteria</taxon>
        <taxon>Bacillati</taxon>
        <taxon>Actinomycetota</taxon>
        <taxon>Actinomycetes</taxon>
        <taxon>Mycobacteriales</taxon>
        <taxon>Corynebacteriaceae</taxon>
        <taxon>Corynebacterium</taxon>
    </lineage>
</organism>
<dbReference type="SUPFAM" id="SSF53850">
    <property type="entry name" value="Periplasmic binding protein-like II"/>
    <property type="match status" value="1"/>
</dbReference>
<dbReference type="Gene3D" id="3.10.105.10">
    <property type="entry name" value="Dipeptide-binding Protein, Domain 3"/>
    <property type="match status" value="1"/>
</dbReference>
<accession>A0ABD0BFK4</accession>
<sequence length="526" mass="57276">MTLKKTLAVGMSAALAVSLAACSSDSSGSKSGKNYVLANGSEPQNPLIPANTNETGGGRIVDVIYSGLVRYDSDGKAHNEQAESITLEGDRTYKVTLKDGLKFSDGTPIKAENYVKTWNYAVANDQRNASFFELVKGFDTGVKELEGLKVIDDKTFSIELSQPVSDFPARLGYSAYFALPDVAFDDIAAFGEKPISSGPYKVAEWNHNESITLVPNEEYTGDRKAKNDGVKFTFYSSQDAAYSDLLAGNLDVLDAIPDSAFGTFKSELGERAVNQPAAVFQSFTIPQKLEHFSGEEGVLRRQAISLAINREEVTKAIFQETRTPAKDFSSPVVDGYKEGLPGSDVAKFDAAKAKELWAKADAISPFTGEFTIAYNSDGGHQSWVDAVANQIKNNLEISASGKPYPDFKSLRDEVTHRTIKGAYRTGWQGDYPLLGNFLSPIYATNASSNDGDYSNPEFDKKLNDAAAASSVEEGIKLYQEAEEILFKELPAIPLWYSNVTGGYSQNVDNVVFSWKSVPVYEQITKG</sequence>
<dbReference type="Pfam" id="PF00496">
    <property type="entry name" value="SBP_bac_5"/>
    <property type="match status" value="1"/>
</dbReference>
<evidence type="ECO:0000313" key="8">
    <source>
        <dbReference type="Proteomes" id="UP001205910"/>
    </source>
</evidence>
<dbReference type="PANTHER" id="PTHR30290">
    <property type="entry name" value="PERIPLASMIC BINDING COMPONENT OF ABC TRANSPORTER"/>
    <property type="match status" value="1"/>
</dbReference>